<dbReference type="InterPro" id="IPR013785">
    <property type="entry name" value="Aldolase_TIM"/>
</dbReference>
<evidence type="ECO:0000313" key="16">
    <source>
        <dbReference type="EMBL" id="OGD17198.1"/>
    </source>
</evidence>
<keyword evidence="5 12" id="KW-0963">Cytoplasm</keyword>
<keyword evidence="8 12" id="KW-0457">Lysine biosynthesis</keyword>
<dbReference type="InterPro" id="IPR002220">
    <property type="entry name" value="DapA-like"/>
</dbReference>
<evidence type="ECO:0000256" key="3">
    <source>
        <dbReference type="ARBA" id="ARBA00007592"/>
    </source>
</evidence>
<dbReference type="GO" id="GO:0009089">
    <property type="term" value="P:lysine biosynthetic process via diaminopimelate"/>
    <property type="evidence" value="ECO:0007669"/>
    <property type="project" value="UniProtKB-UniRule"/>
</dbReference>
<dbReference type="AlphaFoldDB" id="A0A1F5AFK8"/>
<comment type="subunit">
    <text evidence="12">Homotetramer; dimer of dimers.</text>
</comment>
<dbReference type="HAMAP" id="MF_00418">
    <property type="entry name" value="DapA"/>
    <property type="match status" value="1"/>
</dbReference>
<dbReference type="GO" id="GO:0008840">
    <property type="term" value="F:4-hydroxy-tetrahydrodipicolinate synthase activity"/>
    <property type="evidence" value="ECO:0007669"/>
    <property type="project" value="UniProtKB-UniRule"/>
</dbReference>
<comment type="caution">
    <text evidence="12">Was originally thought to be a dihydrodipicolinate synthase (DHDPS), catalyzing the condensation of (S)-aspartate-beta-semialdehyde [(S)-ASA] and pyruvate to dihydrodipicolinate (DHDP). However, it was shown in E.coli that the product of the enzymatic reaction is not dihydrodipicolinate but in fact (4S)-4-hydroxy-2,3,4,5-tetrahydro-(2S)-dipicolinic acid (HTPA), and that the consecutive dehydration reaction leading to DHDP is not spontaneous but catalyzed by DapB.</text>
</comment>
<dbReference type="PRINTS" id="PR00146">
    <property type="entry name" value="DHPICSNTHASE"/>
</dbReference>
<evidence type="ECO:0000256" key="2">
    <source>
        <dbReference type="ARBA" id="ARBA00005120"/>
    </source>
</evidence>
<keyword evidence="9 12" id="KW-0456">Lyase</keyword>
<dbReference type="PANTHER" id="PTHR12128:SF66">
    <property type="entry name" value="4-HYDROXY-2-OXOGLUTARATE ALDOLASE, MITOCHONDRIAL"/>
    <property type="match status" value="1"/>
</dbReference>
<sequence>MKELKGTFVVMVTPFDENQNINFKAMEENIEWYIEKGAHGLIPLGSTGEMASLTEKERYEVAEFVVKIVNNRLPVCIGTTSETTTKTIEYTRHAEKIGADAVLILPPYYYNPVQEEIIYHYESISDAVNIPIMIYNNPGTSGVDIQLETVLKLAEKENIKYIKESTGDIIRLREIERLGHGNIITFCGSEELVFESFFLGAQGWVSVIGNALPELSSAIYEETVINKNYKRAKEIYNALLPLCIELETSGKLVQIIKYCMDRRGVNGGNFRSPRLPLSKEYCKKIDRLLEKAVDFNKSR</sequence>
<dbReference type="GO" id="GO:0005829">
    <property type="term" value="C:cytosol"/>
    <property type="evidence" value="ECO:0007669"/>
    <property type="project" value="TreeGrafter"/>
</dbReference>
<comment type="pathway">
    <text evidence="2 12">Amino-acid biosynthesis; L-lysine biosynthesis via DAP pathway; (S)-tetrahydrodipicolinate from L-aspartate: step 3/4.</text>
</comment>
<evidence type="ECO:0000256" key="12">
    <source>
        <dbReference type="HAMAP-Rule" id="MF_00418"/>
    </source>
</evidence>
<keyword evidence="7 12" id="KW-0220">Diaminopimelate biosynthesis</keyword>
<protein>
    <recommendedName>
        <fullName evidence="4 12">4-hydroxy-tetrahydrodipicolinate synthase</fullName>
        <shortName evidence="12">HTPA synthase</shortName>
        <ecNumber evidence="4 12">4.3.3.7</ecNumber>
    </recommendedName>
</protein>
<dbReference type="GO" id="GO:0019877">
    <property type="term" value="P:diaminopimelate biosynthetic process"/>
    <property type="evidence" value="ECO:0007669"/>
    <property type="project" value="UniProtKB-UniRule"/>
</dbReference>
<comment type="caution">
    <text evidence="16">The sequence shown here is derived from an EMBL/GenBank/DDBJ whole genome shotgun (WGS) entry which is preliminary data.</text>
</comment>
<reference evidence="16 17" key="1">
    <citation type="journal article" date="2016" name="Nat. Commun.">
        <title>Thousands of microbial genomes shed light on interconnected biogeochemical processes in an aquifer system.</title>
        <authorList>
            <person name="Anantharaman K."/>
            <person name="Brown C.T."/>
            <person name="Hug L.A."/>
            <person name="Sharon I."/>
            <person name="Castelle C.J."/>
            <person name="Probst A.J."/>
            <person name="Thomas B.C."/>
            <person name="Singh A."/>
            <person name="Wilkins M.J."/>
            <person name="Karaoz U."/>
            <person name="Brodie E.L."/>
            <person name="Williams K.H."/>
            <person name="Hubbard S.S."/>
            <person name="Banfield J.F."/>
        </authorList>
    </citation>
    <scope>NUCLEOTIDE SEQUENCE [LARGE SCALE GENOMIC DNA]</scope>
</reference>
<evidence type="ECO:0000256" key="5">
    <source>
        <dbReference type="ARBA" id="ARBA00022490"/>
    </source>
</evidence>
<feature type="binding site" evidence="12 15">
    <location>
        <position position="47"/>
    </location>
    <ligand>
        <name>pyruvate</name>
        <dbReference type="ChEBI" id="CHEBI:15361"/>
    </ligand>
</feature>
<dbReference type="UniPathway" id="UPA00034">
    <property type="reaction ID" value="UER00017"/>
</dbReference>
<feature type="binding site" evidence="12 15">
    <location>
        <position position="205"/>
    </location>
    <ligand>
        <name>pyruvate</name>
        <dbReference type="ChEBI" id="CHEBI:15361"/>
    </ligand>
</feature>
<name>A0A1F5AFK8_9BACT</name>
<dbReference type="CDD" id="cd00408">
    <property type="entry name" value="DHDPS-like"/>
    <property type="match status" value="1"/>
</dbReference>
<feature type="active site" description="Schiff-base intermediate with substrate" evidence="12 14">
    <location>
        <position position="163"/>
    </location>
</feature>
<proteinExistence type="inferred from homology"/>
<accession>A0A1F5AFK8</accession>
<gene>
    <name evidence="12" type="primary">dapA</name>
    <name evidence="16" type="ORF">A2V47_06215</name>
</gene>
<dbReference type="EC" id="4.3.3.7" evidence="4 12"/>
<evidence type="ECO:0000256" key="7">
    <source>
        <dbReference type="ARBA" id="ARBA00022915"/>
    </source>
</evidence>
<dbReference type="SMART" id="SM01130">
    <property type="entry name" value="DHDPS"/>
    <property type="match status" value="1"/>
</dbReference>
<evidence type="ECO:0000256" key="4">
    <source>
        <dbReference type="ARBA" id="ARBA00012086"/>
    </source>
</evidence>
<dbReference type="Pfam" id="PF00701">
    <property type="entry name" value="DHDPS"/>
    <property type="match status" value="1"/>
</dbReference>
<dbReference type="PIRSF" id="PIRSF001365">
    <property type="entry name" value="DHDPS"/>
    <property type="match status" value="1"/>
</dbReference>
<comment type="function">
    <text evidence="1 12">Catalyzes the condensation of (S)-aspartate-beta-semialdehyde [(S)-ASA] and pyruvate to 4-hydroxy-tetrahydrodipicolinate (HTPA).</text>
</comment>
<dbReference type="Proteomes" id="UP000177701">
    <property type="component" value="Unassembled WGS sequence"/>
</dbReference>
<comment type="subcellular location">
    <subcellularLocation>
        <location evidence="12">Cytoplasm</location>
    </subcellularLocation>
</comment>
<keyword evidence="6 12" id="KW-0028">Amino-acid biosynthesis</keyword>
<evidence type="ECO:0000256" key="9">
    <source>
        <dbReference type="ARBA" id="ARBA00023239"/>
    </source>
</evidence>
<evidence type="ECO:0000256" key="10">
    <source>
        <dbReference type="ARBA" id="ARBA00023270"/>
    </source>
</evidence>
<dbReference type="InterPro" id="IPR005263">
    <property type="entry name" value="DapA"/>
</dbReference>
<feature type="site" description="Part of a proton relay during catalysis" evidence="12">
    <location>
        <position position="46"/>
    </location>
</feature>
<evidence type="ECO:0000256" key="1">
    <source>
        <dbReference type="ARBA" id="ARBA00003294"/>
    </source>
</evidence>
<dbReference type="EMBL" id="MEYH01000014">
    <property type="protein sequence ID" value="OGD17198.1"/>
    <property type="molecule type" value="Genomic_DNA"/>
</dbReference>
<dbReference type="PANTHER" id="PTHR12128">
    <property type="entry name" value="DIHYDRODIPICOLINATE SYNTHASE"/>
    <property type="match status" value="1"/>
</dbReference>
<comment type="catalytic activity">
    <reaction evidence="11 12">
        <text>L-aspartate 4-semialdehyde + pyruvate = (2S,4S)-4-hydroxy-2,3,4,5-tetrahydrodipicolinate + H2O + H(+)</text>
        <dbReference type="Rhea" id="RHEA:34171"/>
        <dbReference type="ChEBI" id="CHEBI:15361"/>
        <dbReference type="ChEBI" id="CHEBI:15377"/>
        <dbReference type="ChEBI" id="CHEBI:15378"/>
        <dbReference type="ChEBI" id="CHEBI:67139"/>
        <dbReference type="ChEBI" id="CHEBI:537519"/>
        <dbReference type="EC" id="4.3.3.7"/>
    </reaction>
</comment>
<dbReference type="STRING" id="1797291.A2V47_06215"/>
<dbReference type="SUPFAM" id="SSF51569">
    <property type="entry name" value="Aldolase"/>
    <property type="match status" value="1"/>
</dbReference>
<organism evidence="16 17">
    <name type="scientific">Candidatus Sediminicultor quintus</name>
    <dbReference type="NCBI Taxonomy" id="1797291"/>
    <lineage>
        <taxon>Bacteria</taxon>
        <taxon>Pseudomonadati</taxon>
        <taxon>Atribacterota</taxon>
        <taxon>Candidatus Phoenicimicrobiia</taxon>
        <taxon>Candidatus Pheonicimicrobiales</taxon>
        <taxon>Candidatus Phoenicimicrobiaceae</taxon>
        <taxon>Candidatus Sediminicultor</taxon>
    </lineage>
</organism>
<evidence type="ECO:0000256" key="14">
    <source>
        <dbReference type="PIRSR" id="PIRSR001365-1"/>
    </source>
</evidence>
<feature type="site" description="Part of a proton relay during catalysis" evidence="12">
    <location>
        <position position="109"/>
    </location>
</feature>
<keyword evidence="10 12" id="KW-0704">Schiff base</keyword>
<comment type="similarity">
    <text evidence="3 12 13">Belongs to the DapA family.</text>
</comment>
<evidence type="ECO:0000256" key="15">
    <source>
        <dbReference type="PIRSR" id="PIRSR001365-2"/>
    </source>
</evidence>
<evidence type="ECO:0000313" key="17">
    <source>
        <dbReference type="Proteomes" id="UP000177701"/>
    </source>
</evidence>
<evidence type="ECO:0000256" key="13">
    <source>
        <dbReference type="PIRNR" id="PIRNR001365"/>
    </source>
</evidence>
<evidence type="ECO:0000256" key="6">
    <source>
        <dbReference type="ARBA" id="ARBA00022605"/>
    </source>
</evidence>
<evidence type="ECO:0000256" key="8">
    <source>
        <dbReference type="ARBA" id="ARBA00023154"/>
    </source>
</evidence>
<dbReference type="NCBIfam" id="TIGR00674">
    <property type="entry name" value="dapA"/>
    <property type="match status" value="1"/>
</dbReference>
<feature type="active site" description="Proton donor/acceptor" evidence="12 14">
    <location>
        <position position="135"/>
    </location>
</feature>
<evidence type="ECO:0000256" key="11">
    <source>
        <dbReference type="ARBA" id="ARBA00047836"/>
    </source>
</evidence>
<dbReference type="Gene3D" id="3.20.20.70">
    <property type="entry name" value="Aldolase class I"/>
    <property type="match status" value="1"/>
</dbReference>